<feature type="transmembrane region" description="Helical" evidence="1">
    <location>
        <begin position="26"/>
        <end position="46"/>
    </location>
</feature>
<keyword evidence="1" id="KW-0472">Membrane</keyword>
<evidence type="ECO:0008006" key="3">
    <source>
        <dbReference type="Google" id="ProtNLM"/>
    </source>
</evidence>
<dbReference type="AlphaFoldDB" id="X0WGR9"/>
<reference evidence="2" key="1">
    <citation type="journal article" date="2014" name="Front. Microbiol.">
        <title>High frequency of phylogenetically diverse reductive dehalogenase-homologous genes in deep subseafloor sedimentary metagenomes.</title>
        <authorList>
            <person name="Kawai M."/>
            <person name="Futagami T."/>
            <person name="Toyoda A."/>
            <person name="Takaki Y."/>
            <person name="Nishi S."/>
            <person name="Hori S."/>
            <person name="Arai W."/>
            <person name="Tsubouchi T."/>
            <person name="Morono Y."/>
            <person name="Uchiyama I."/>
            <person name="Ito T."/>
            <person name="Fujiyama A."/>
            <person name="Inagaki F."/>
            <person name="Takami H."/>
        </authorList>
    </citation>
    <scope>NUCLEOTIDE SEQUENCE</scope>
    <source>
        <strain evidence="2">Expedition CK06-06</strain>
    </source>
</reference>
<accession>X0WGR9</accession>
<feature type="non-terminal residue" evidence="2">
    <location>
        <position position="1"/>
    </location>
</feature>
<feature type="transmembrane region" description="Helical" evidence="1">
    <location>
        <begin position="67"/>
        <end position="86"/>
    </location>
</feature>
<dbReference type="EMBL" id="BARS01042554">
    <property type="protein sequence ID" value="GAG30134.1"/>
    <property type="molecule type" value="Genomic_DNA"/>
</dbReference>
<feature type="transmembrane region" description="Helical" evidence="1">
    <location>
        <begin position="92"/>
        <end position="111"/>
    </location>
</feature>
<keyword evidence="1" id="KW-0812">Transmembrane</keyword>
<proteinExistence type="predicted"/>
<dbReference type="Gene3D" id="1.20.1740.10">
    <property type="entry name" value="Amino acid/polyamine transporter I"/>
    <property type="match status" value="1"/>
</dbReference>
<evidence type="ECO:0000256" key="1">
    <source>
        <dbReference type="SAM" id="Phobius"/>
    </source>
</evidence>
<keyword evidence="1" id="KW-1133">Transmembrane helix</keyword>
<sequence>VAIAVFGLVAALLILPGKLQQLASLYAFGAMLSFTFAHMSIIALRAKEPDMARPFRIGLNVRVRGRSIPLPSVIGALATGGTWVVVVMTEEVTRYLGFGWLALGLVVFLLYRRSSERAAMVEQDVEKG</sequence>
<protein>
    <recommendedName>
        <fullName evidence="3">Amino acid permease/ SLC12A domain-containing protein</fullName>
    </recommendedName>
</protein>
<gene>
    <name evidence="2" type="ORF">S01H1_64551</name>
</gene>
<evidence type="ECO:0000313" key="2">
    <source>
        <dbReference type="EMBL" id="GAG30134.1"/>
    </source>
</evidence>
<name>X0WGR9_9ZZZZ</name>
<comment type="caution">
    <text evidence="2">The sequence shown here is derived from an EMBL/GenBank/DDBJ whole genome shotgun (WGS) entry which is preliminary data.</text>
</comment>
<organism evidence="2">
    <name type="scientific">marine sediment metagenome</name>
    <dbReference type="NCBI Taxonomy" id="412755"/>
    <lineage>
        <taxon>unclassified sequences</taxon>
        <taxon>metagenomes</taxon>
        <taxon>ecological metagenomes</taxon>
    </lineage>
</organism>